<keyword evidence="6 15" id="KW-0963">Cytoplasm</keyword>
<evidence type="ECO:0000256" key="4">
    <source>
        <dbReference type="ARBA" id="ARBA00012219"/>
    </source>
</evidence>
<feature type="binding site" evidence="15">
    <location>
        <position position="86"/>
    </location>
    <ligand>
        <name>(R)-pantoate</name>
        <dbReference type="ChEBI" id="CHEBI:15980"/>
    </ligand>
</feature>
<dbReference type="SUPFAM" id="SSF52374">
    <property type="entry name" value="Nucleotidylyl transferase"/>
    <property type="match status" value="1"/>
</dbReference>
<evidence type="ECO:0000256" key="2">
    <source>
        <dbReference type="ARBA" id="ARBA00004990"/>
    </source>
</evidence>
<gene>
    <name evidence="15" type="primary">panC</name>
    <name evidence="16" type="ORF">AVDCRST_MAG54-1856</name>
</gene>
<accession>A0A6J4IE00</accession>
<dbReference type="InterPro" id="IPR014729">
    <property type="entry name" value="Rossmann-like_a/b/a_fold"/>
</dbReference>
<keyword evidence="7 15" id="KW-0436">Ligase</keyword>
<dbReference type="GO" id="GO:0005829">
    <property type="term" value="C:cytosol"/>
    <property type="evidence" value="ECO:0007669"/>
    <property type="project" value="TreeGrafter"/>
</dbReference>
<keyword evidence="10 15" id="KW-0067">ATP-binding</keyword>
<evidence type="ECO:0000256" key="8">
    <source>
        <dbReference type="ARBA" id="ARBA00022655"/>
    </source>
</evidence>
<dbReference type="PANTHER" id="PTHR21299">
    <property type="entry name" value="CYTIDYLATE KINASE/PANTOATE-BETA-ALANINE LIGASE"/>
    <property type="match status" value="1"/>
</dbReference>
<keyword evidence="8 15" id="KW-0566">Pantothenate biosynthesis</keyword>
<evidence type="ECO:0000256" key="1">
    <source>
        <dbReference type="ARBA" id="ARBA00004496"/>
    </source>
</evidence>
<evidence type="ECO:0000313" key="16">
    <source>
        <dbReference type="EMBL" id="CAA9248226.1"/>
    </source>
</evidence>
<evidence type="ECO:0000256" key="11">
    <source>
        <dbReference type="ARBA" id="ARBA00032806"/>
    </source>
</evidence>
<dbReference type="GO" id="GO:0005524">
    <property type="term" value="F:ATP binding"/>
    <property type="evidence" value="ECO:0007669"/>
    <property type="project" value="UniProtKB-KW"/>
</dbReference>
<comment type="similarity">
    <text evidence="3 15">Belongs to the pantothenate synthetase family.</text>
</comment>
<evidence type="ECO:0000256" key="10">
    <source>
        <dbReference type="ARBA" id="ARBA00022840"/>
    </source>
</evidence>
<feature type="binding site" evidence="15">
    <location>
        <begin position="172"/>
        <end position="175"/>
    </location>
    <ligand>
        <name>ATP</name>
        <dbReference type="ChEBI" id="CHEBI:30616"/>
    </ligand>
</feature>
<dbReference type="PANTHER" id="PTHR21299:SF1">
    <property type="entry name" value="PANTOATE--BETA-ALANINE LIGASE"/>
    <property type="match status" value="1"/>
</dbReference>
<sequence length="306" mass="33225">MTRPSSLRTHDLVGRARPRYRADALTVHRDPTALRRVTRALRGAGRRVNLVPTMGALHEGHRELMRRARGVPGATTVVSIFVNPRQFAPGEDFDRYPRAFEGDLEMCREEGVELVFAPEVEDVYPEGFATSVHPGPLGDDLEGAVRPGHFAGVLTVVAKLFAIAVPDVAFFGEKDYQQLTLIKRMVRDLDIDVHVVGVPTVRESDGLALSSRNAYLSDDERAAAVALSAALAAGQYAGEQGPAGVLDAARSVLDAEPRLQLDYLELRDDELGPAPEIGPARLLVAARAGKTRLIDNVAVSLVRRVD</sequence>
<dbReference type="CDD" id="cd00560">
    <property type="entry name" value="PanC"/>
    <property type="match status" value="1"/>
</dbReference>
<evidence type="ECO:0000256" key="6">
    <source>
        <dbReference type="ARBA" id="ARBA00022490"/>
    </source>
</evidence>
<feature type="binding site" evidence="15">
    <location>
        <begin position="209"/>
        <end position="212"/>
    </location>
    <ligand>
        <name>ATP</name>
        <dbReference type="ChEBI" id="CHEBI:30616"/>
    </ligand>
</feature>
<evidence type="ECO:0000256" key="13">
    <source>
        <dbReference type="ARBA" id="ARBA00055042"/>
    </source>
</evidence>
<feature type="binding site" evidence="15">
    <location>
        <position position="178"/>
    </location>
    <ligand>
        <name>(R)-pantoate</name>
        <dbReference type="ChEBI" id="CHEBI:15980"/>
    </ligand>
</feature>
<comment type="subcellular location">
    <subcellularLocation>
        <location evidence="1 15">Cytoplasm</location>
    </subcellularLocation>
</comment>
<dbReference type="EMBL" id="CADCTH010000248">
    <property type="protein sequence ID" value="CAA9248226.1"/>
    <property type="molecule type" value="Genomic_DNA"/>
</dbReference>
<evidence type="ECO:0000256" key="5">
    <source>
        <dbReference type="ARBA" id="ARBA00014155"/>
    </source>
</evidence>
<protein>
    <recommendedName>
        <fullName evidence="5 15">Pantothenate synthetase</fullName>
        <shortName evidence="15">PS</shortName>
        <ecNumber evidence="4 15">6.3.2.1</ecNumber>
    </recommendedName>
    <alternativeName>
        <fullName evidence="14 15">Pantoate--beta-alanine ligase</fullName>
    </alternativeName>
    <alternativeName>
        <fullName evidence="11 15">Pantoate-activating enzyme</fullName>
    </alternativeName>
</protein>
<dbReference type="InterPro" id="IPR003721">
    <property type="entry name" value="Pantoate_ligase"/>
</dbReference>
<evidence type="ECO:0000256" key="14">
    <source>
        <dbReference type="ARBA" id="ARBA00077433"/>
    </source>
</evidence>
<comment type="catalytic activity">
    <reaction evidence="12 15">
        <text>(R)-pantoate + beta-alanine + ATP = (R)-pantothenate + AMP + diphosphate + H(+)</text>
        <dbReference type="Rhea" id="RHEA:10912"/>
        <dbReference type="ChEBI" id="CHEBI:15378"/>
        <dbReference type="ChEBI" id="CHEBI:15980"/>
        <dbReference type="ChEBI" id="CHEBI:29032"/>
        <dbReference type="ChEBI" id="CHEBI:30616"/>
        <dbReference type="ChEBI" id="CHEBI:33019"/>
        <dbReference type="ChEBI" id="CHEBI:57966"/>
        <dbReference type="ChEBI" id="CHEBI:456215"/>
        <dbReference type="EC" id="6.3.2.1"/>
    </reaction>
</comment>
<feature type="binding site" evidence="15">
    <location>
        <begin position="54"/>
        <end position="61"/>
    </location>
    <ligand>
        <name>ATP</name>
        <dbReference type="ChEBI" id="CHEBI:30616"/>
    </ligand>
</feature>
<dbReference type="FunFam" id="3.40.50.620:FF:000114">
    <property type="entry name" value="Pantothenate synthetase"/>
    <property type="match status" value="1"/>
</dbReference>
<comment type="subunit">
    <text evidence="15">Homodimer.</text>
</comment>
<dbReference type="Pfam" id="PF02569">
    <property type="entry name" value="Pantoate_ligase"/>
    <property type="match status" value="1"/>
</dbReference>
<comment type="miscellaneous">
    <text evidence="15">The reaction proceeds by a bi uni uni bi ping pong mechanism.</text>
</comment>
<dbReference type="NCBIfam" id="TIGR00018">
    <property type="entry name" value="panC"/>
    <property type="match status" value="1"/>
</dbReference>
<organism evidence="16">
    <name type="scientific">uncultured Actinomycetospora sp</name>
    <dbReference type="NCBI Taxonomy" id="1135996"/>
    <lineage>
        <taxon>Bacteria</taxon>
        <taxon>Bacillati</taxon>
        <taxon>Actinomycetota</taxon>
        <taxon>Actinomycetes</taxon>
        <taxon>Pseudonocardiales</taxon>
        <taxon>Pseudonocardiaceae</taxon>
        <taxon>Actinomycetospora</taxon>
        <taxon>environmental samples</taxon>
    </lineage>
</organism>
<dbReference type="HAMAP" id="MF_00158">
    <property type="entry name" value="PanC"/>
    <property type="match status" value="1"/>
</dbReference>
<feature type="binding site" evidence="15">
    <location>
        <position position="86"/>
    </location>
    <ligand>
        <name>beta-alanine</name>
        <dbReference type="ChEBI" id="CHEBI:57966"/>
    </ligand>
</feature>
<name>A0A6J4IE00_9PSEU</name>
<dbReference type="GO" id="GO:0004592">
    <property type="term" value="F:pantoate-beta-alanine ligase activity"/>
    <property type="evidence" value="ECO:0007669"/>
    <property type="project" value="UniProtKB-UniRule"/>
</dbReference>
<dbReference type="Gene3D" id="3.40.50.620">
    <property type="entry name" value="HUPs"/>
    <property type="match status" value="1"/>
</dbReference>
<dbReference type="GO" id="GO:0015940">
    <property type="term" value="P:pantothenate biosynthetic process"/>
    <property type="evidence" value="ECO:0007669"/>
    <property type="project" value="UniProtKB-UniRule"/>
</dbReference>
<evidence type="ECO:0000256" key="7">
    <source>
        <dbReference type="ARBA" id="ARBA00022598"/>
    </source>
</evidence>
<feature type="active site" description="Proton donor" evidence="15">
    <location>
        <position position="61"/>
    </location>
</feature>
<evidence type="ECO:0000256" key="9">
    <source>
        <dbReference type="ARBA" id="ARBA00022741"/>
    </source>
</evidence>
<comment type="pathway">
    <text evidence="2 15">Cofactor biosynthesis; (R)-pantothenate biosynthesis; (R)-pantothenate from (R)-pantoate and beta-alanine: step 1/1.</text>
</comment>
<dbReference type="AlphaFoldDB" id="A0A6J4IE00"/>
<dbReference type="UniPathway" id="UPA00028">
    <property type="reaction ID" value="UER00005"/>
</dbReference>
<evidence type="ECO:0000256" key="12">
    <source>
        <dbReference type="ARBA" id="ARBA00048258"/>
    </source>
</evidence>
<dbReference type="EC" id="6.3.2.1" evidence="4 15"/>
<feature type="binding site" evidence="15">
    <location>
        <position position="201"/>
    </location>
    <ligand>
        <name>ATP</name>
        <dbReference type="ChEBI" id="CHEBI:30616"/>
    </ligand>
</feature>
<evidence type="ECO:0000256" key="15">
    <source>
        <dbReference type="HAMAP-Rule" id="MF_00158"/>
    </source>
</evidence>
<comment type="function">
    <text evidence="13 15">Catalyzes the condensation of pantoate with beta-alanine in an ATP-dependent reaction via a pantoyl-adenylate intermediate.</text>
</comment>
<proteinExistence type="inferred from homology"/>
<reference evidence="16" key="1">
    <citation type="submission" date="2020-02" db="EMBL/GenBank/DDBJ databases">
        <authorList>
            <person name="Meier V. D."/>
        </authorList>
    </citation>
    <scope>NUCLEOTIDE SEQUENCE</scope>
    <source>
        <strain evidence="16">AVDCRST_MAG54</strain>
    </source>
</reference>
<keyword evidence="9 15" id="KW-0547">Nucleotide-binding</keyword>
<dbReference type="InterPro" id="IPR042176">
    <property type="entry name" value="Pantoate_ligase_C"/>
</dbReference>
<dbReference type="Gene3D" id="3.30.1300.10">
    <property type="entry name" value="Pantoate-beta-alanine ligase, C-terminal domain"/>
    <property type="match status" value="1"/>
</dbReference>
<evidence type="ECO:0000256" key="3">
    <source>
        <dbReference type="ARBA" id="ARBA00009256"/>
    </source>
</evidence>